<dbReference type="Gene3D" id="3.30.40.10">
    <property type="entry name" value="Zinc/RING finger domain, C3HC4 (zinc finger)"/>
    <property type="match status" value="1"/>
</dbReference>
<gene>
    <name evidence="3" type="ORF">TPC1_11924</name>
</gene>
<organism evidence="3">
    <name type="scientific">Trepomonas sp. PC1</name>
    <dbReference type="NCBI Taxonomy" id="1076344"/>
    <lineage>
        <taxon>Eukaryota</taxon>
        <taxon>Metamonada</taxon>
        <taxon>Diplomonadida</taxon>
        <taxon>Hexamitidae</taxon>
        <taxon>Hexamitinae</taxon>
        <taxon>Trepomonas</taxon>
    </lineage>
</organism>
<protein>
    <recommendedName>
        <fullName evidence="2">RING-type domain-containing protein</fullName>
    </recommendedName>
</protein>
<name>A0A146KEB7_9EUKA</name>
<sequence>MLKKMNLELQQELHAEYEGEEPDGELCAICMGEMKKAVKFGCSHRICVQCFSQYEFDSCCMCKRKIERFA</sequence>
<reference evidence="3" key="1">
    <citation type="submission" date="2015-07" db="EMBL/GenBank/DDBJ databases">
        <title>Adaptation to a free-living lifestyle via gene acquisitions in the diplomonad Trepomonas sp. PC1.</title>
        <authorList>
            <person name="Xu F."/>
            <person name="Jerlstrom-Hultqvist J."/>
            <person name="Kolisko M."/>
            <person name="Simpson A.G.B."/>
            <person name="Roger A.J."/>
            <person name="Svard S.G."/>
            <person name="Andersson J.O."/>
        </authorList>
    </citation>
    <scope>NUCLEOTIDE SEQUENCE</scope>
    <source>
        <strain evidence="3">PC1</strain>
    </source>
</reference>
<dbReference type="Pfam" id="PF13920">
    <property type="entry name" value="zf-C3HC4_3"/>
    <property type="match status" value="1"/>
</dbReference>
<feature type="domain" description="RING-type" evidence="2">
    <location>
        <begin position="27"/>
        <end position="63"/>
    </location>
</feature>
<accession>A0A146KEB7</accession>
<dbReference type="GO" id="GO:0008270">
    <property type="term" value="F:zinc ion binding"/>
    <property type="evidence" value="ECO:0007669"/>
    <property type="project" value="UniProtKB-KW"/>
</dbReference>
<dbReference type="SUPFAM" id="SSF57850">
    <property type="entry name" value="RING/U-box"/>
    <property type="match status" value="1"/>
</dbReference>
<keyword evidence="1" id="KW-0862">Zinc</keyword>
<dbReference type="AlphaFoldDB" id="A0A146KEB7"/>
<proteinExistence type="predicted"/>
<dbReference type="EMBL" id="GDID01001436">
    <property type="protein sequence ID" value="JAP95170.1"/>
    <property type="molecule type" value="Transcribed_RNA"/>
</dbReference>
<feature type="non-terminal residue" evidence="3">
    <location>
        <position position="70"/>
    </location>
</feature>
<keyword evidence="1" id="KW-0863">Zinc-finger</keyword>
<evidence type="ECO:0000259" key="2">
    <source>
        <dbReference type="PROSITE" id="PS50089"/>
    </source>
</evidence>
<evidence type="ECO:0000256" key="1">
    <source>
        <dbReference type="PROSITE-ProRule" id="PRU00175"/>
    </source>
</evidence>
<evidence type="ECO:0000313" key="3">
    <source>
        <dbReference type="EMBL" id="JAP95170.1"/>
    </source>
</evidence>
<dbReference type="InterPro" id="IPR001841">
    <property type="entry name" value="Znf_RING"/>
</dbReference>
<dbReference type="PROSITE" id="PS50089">
    <property type="entry name" value="ZF_RING_2"/>
    <property type="match status" value="1"/>
</dbReference>
<dbReference type="InterPro" id="IPR013083">
    <property type="entry name" value="Znf_RING/FYVE/PHD"/>
</dbReference>
<keyword evidence="1" id="KW-0479">Metal-binding</keyword>